<sequence length="118" mass="12644">MGVPAAQAPATDDVWQIGAWNSLFAHNSNAGLPMPLMHTVDLNAVAIDTGEGPQLHAEWTWATSKLDQDQIARVSKLWFAALRGICAHVGSGGGGLTPSDVVPAQVTQRQIDEIERQY</sequence>
<accession>A0A5B1AU96</accession>
<comment type="caution">
    <text evidence="1">The sequence shown here is derived from an EMBL/GenBank/DDBJ whole genome shotgun (WGS) entry which is preliminary data.</text>
</comment>
<dbReference type="Proteomes" id="UP000324701">
    <property type="component" value="Unassembled WGS sequence"/>
</dbReference>
<feature type="non-terminal residue" evidence="1">
    <location>
        <position position="118"/>
    </location>
</feature>
<dbReference type="EMBL" id="VTZN01000572">
    <property type="protein sequence ID" value="KAA1238743.1"/>
    <property type="molecule type" value="Genomic_DNA"/>
</dbReference>
<reference evidence="1 2" key="1">
    <citation type="submission" date="2019-09" db="EMBL/GenBank/DDBJ databases">
        <title>Report of infection by Mycobacterium simiae a patient suffering from pulmonary tuberculosis.</title>
        <authorList>
            <person name="Mohanty P.S."/>
            <person name="Bansal A.K."/>
            <person name="Singh H."/>
            <person name="Sharma S."/>
            <person name="Patil S.A."/>
            <person name="Upadhaya P."/>
            <person name="Singh P.K."/>
            <person name="Kumar D."/>
            <person name="Kumar S."/>
            <person name="Singh R.K."/>
            <person name="Chaudhary B."/>
        </authorList>
    </citation>
    <scope>NUCLEOTIDE SEQUENCE [LARGE SCALE GENOMIC DNA]</scope>
    <source>
        <strain evidence="1 2">JAL-560-SIM</strain>
    </source>
</reference>
<dbReference type="OrthoDB" id="4736817at2"/>
<gene>
    <name evidence="1" type="ORF">F0Q45_26935</name>
</gene>
<evidence type="ECO:0000313" key="2">
    <source>
        <dbReference type="Proteomes" id="UP000324701"/>
    </source>
</evidence>
<keyword evidence="2" id="KW-1185">Reference proteome</keyword>
<dbReference type="AlphaFoldDB" id="A0A5B1AU96"/>
<dbReference type="RefSeq" id="WP_149656694.1">
    <property type="nucleotide sequence ID" value="NZ_VTZN01000572.1"/>
</dbReference>
<name>A0A5B1AU96_MYCSI</name>
<proteinExistence type="predicted"/>
<organism evidence="1 2">
    <name type="scientific">Mycobacterium simiae</name>
    <name type="common">Mycobacterium habana</name>
    <dbReference type="NCBI Taxonomy" id="1784"/>
    <lineage>
        <taxon>Bacteria</taxon>
        <taxon>Bacillati</taxon>
        <taxon>Actinomycetota</taxon>
        <taxon>Actinomycetes</taxon>
        <taxon>Mycobacteriales</taxon>
        <taxon>Mycobacteriaceae</taxon>
        <taxon>Mycobacterium</taxon>
        <taxon>Mycobacterium simiae complex</taxon>
    </lineage>
</organism>
<dbReference type="Gene3D" id="3.30.559.30">
    <property type="entry name" value="Nonribosomal peptide synthetase, condensation domain"/>
    <property type="match status" value="1"/>
</dbReference>
<evidence type="ECO:0000313" key="1">
    <source>
        <dbReference type="EMBL" id="KAA1238743.1"/>
    </source>
</evidence>
<protein>
    <submittedName>
        <fullName evidence="1">Uncharacterized protein</fullName>
    </submittedName>
</protein>